<dbReference type="InterPro" id="IPR036259">
    <property type="entry name" value="MFS_trans_sf"/>
</dbReference>
<organism evidence="7 8">
    <name type="scientific">Molorchus minor</name>
    <dbReference type="NCBI Taxonomy" id="1323400"/>
    <lineage>
        <taxon>Eukaryota</taxon>
        <taxon>Metazoa</taxon>
        <taxon>Ecdysozoa</taxon>
        <taxon>Arthropoda</taxon>
        <taxon>Hexapoda</taxon>
        <taxon>Insecta</taxon>
        <taxon>Pterygota</taxon>
        <taxon>Neoptera</taxon>
        <taxon>Endopterygota</taxon>
        <taxon>Coleoptera</taxon>
        <taxon>Polyphaga</taxon>
        <taxon>Cucujiformia</taxon>
        <taxon>Chrysomeloidea</taxon>
        <taxon>Cerambycidae</taxon>
        <taxon>Lamiinae</taxon>
        <taxon>Monochamini</taxon>
        <taxon>Molorchus</taxon>
    </lineage>
</organism>
<evidence type="ECO:0000256" key="1">
    <source>
        <dbReference type="ARBA" id="ARBA00004141"/>
    </source>
</evidence>
<keyword evidence="3 5" id="KW-1133">Transmembrane helix</keyword>
<evidence type="ECO:0000256" key="3">
    <source>
        <dbReference type="ARBA" id="ARBA00022989"/>
    </source>
</evidence>
<dbReference type="InterPro" id="IPR005828">
    <property type="entry name" value="MFS_sugar_transport-like"/>
</dbReference>
<dbReference type="InterPro" id="IPR050549">
    <property type="entry name" value="MFS_Trehalose_Transporter"/>
</dbReference>
<dbReference type="Pfam" id="PF00083">
    <property type="entry name" value="Sugar_tr"/>
    <property type="match status" value="1"/>
</dbReference>
<dbReference type="EMBL" id="JAPWTJ010000570">
    <property type="protein sequence ID" value="KAJ8977232.1"/>
    <property type="molecule type" value="Genomic_DNA"/>
</dbReference>
<dbReference type="InterPro" id="IPR005829">
    <property type="entry name" value="Sugar_transporter_CS"/>
</dbReference>
<evidence type="ECO:0000256" key="5">
    <source>
        <dbReference type="SAM" id="Phobius"/>
    </source>
</evidence>
<name>A0ABQ9JH70_9CUCU</name>
<gene>
    <name evidence="7" type="ORF">NQ317_003807</name>
</gene>
<feature type="transmembrane region" description="Helical" evidence="5">
    <location>
        <begin position="56"/>
        <end position="76"/>
    </location>
</feature>
<evidence type="ECO:0000313" key="7">
    <source>
        <dbReference type="EMBL" id="KAJ8977232.1"/>
    </source>
</evidence>
<evidence type="ECO:0000256" key="4">
    <source>
        <dbReference type="ARBA" id="ARBA00023136"/>
    </source>
</evidence>
<feature type="transmembrane region" description="Helical" evidence="5">
    <location>
        <begin position="108"/>
        <end position="131"/>
    </location>
</feature>
<feature type="transmembrane region" description="Helical" evidence="5">
    <location>
        <begin position="83"/>
        <end position="102"/>
    </location>
</feature>
<dbReference type="Gene3D" id="1.20.1250.20">
    <property type="entry name" value="MFS general substrate transporter like domains"/>
    <property type="match status" value="1"/>
</dbReference>
<feature type="domain" description="Major facilitator superfamily (MFS) profile" evidence="6">
    <location>
        <begin position="1"/>
        <end position="169"/>
    </location>
</feature>
<protein>
    <recommendedName>
        <fullName evidence="6">Major facilitator superfamily (MFS) profile domain-containing protein</fullName>
    </recommendedName>
</protein>
<dbReference type="PROSITE" id="PS00217">
    <property type="entry name" value="SUGAR_TRANSPORT_2"/>
    <property type="match status" value="1"/>
</dbReference>
<dbReference type="PANTHER" id="PTHR48021:SF47">
    <property type="entry name" value="GH17672P"/>
    <property type="match status" value="1"/>
</dbReference>
<dbReference type="Proteomes" id="UP001162164">
    <property type="component" value="Unassembled WGS sequence"/>
</dbReference>
<proteinExistence type="predicted"/>
<dbReference type="SUPFAM" id="SSF103473">
    <property type="entry name" value="MFS general substrate transporter"/>
    <property type="match status" value="1"/>
</dbReference>
<evidence type="ECO:0000259" key="6">
    <source>
        <dbReference type="PROSITE" id="PS50850"/>
    </source>
</evidence>
<feature type="transmembrane region" description="Helical" evidence="5">
    <location>
        <begin position="143"/>
        <end position="165"/>
    </location>
</feature>
<keyword evidence="4 5" id="KW-0472">Membrane</keyword>
<evidence type="ECO:0000313" key="8">
    <source>
        <dbReference type="Proteomes" id="UP001162164"/>
    </source>
</evidence>
<reference evidence="7" key="1">
    <citation type="journal article" date="2023" name="Insect Mol. Biol.">
        <title>Genome sequencing provides insights into the evolution of gene families encoding plant cell wall-degrading enzymes in longhorned beetles.</title>
        <authorList>
            <person name="Shin N.R."/>
            <person name="Okamura Y."/>
            <person name="Kirsch R."/>
            <person name="Pauchet Y."/>
        </authorList>
    </citation>
    <scope>NUCLEOTIDE SEQUENCE</scope>
    <source>
        <strain evidence="7">MMC_N1</strain>
    </source>
</reference>
<accession>A0ABQ9JH70</accession>
<dbReference type="InterPro" id="IPR020846">
    <property type="entry name" value="MFS_dom"/>
</dbReference>
<keyword evidence="8" id="KW-1185">Reference proteome</keyword>
<sequence>MEHFNYALVSIFAVNLLATTGDVTLSWTSPIYPKLYSNDSSENPLGRPITETEDSWLGSLLLIGAIFGPFPFSFIATKFGRKLSLLCIAVPHIISYTTMAFAKTIYLFYFGRLFGGLALGGGYTLLPMYIAEVSETANRGMMSLTLNVFWAIGNFIPYAVGPFFIDNVV</sequence>
<evidence type="ECO:0000256" key="2">
    <source>
        <dbReference type="ARBA" id="ARBA00022692"/>
    </source>
</evidence>
<comment type="caution">
    <text evidence="7">The sequence shown here is derived from an EMBL/GenBank/DDBJ whole genome shotgun (WGS) entry which is preliminary data.</text>
</comment>
<comment type="subcellular location">
    <subcellularLocation>
        <location evidence="1">Membrane</location>
        <topology evidence="1">Multi-pass membrane protein</topology>
    </subcellularLocation>
</comment>
<dbReference type="PROSITE" id="PS50850">
    <property type="entry name" value="MFS"/>
    <property type="match status" value="1"/>
</dbReference>
<feature type="transmembrane region" description="Helical" evidence="5">
    <location>
        <begin position="7"/>
        <end position="27"/>
    </location>
</feature>
<keyword evidence="2 5" id="KW-0812">Transmembrane</keyword>
<dbReference type="PANTHER" id="PTHR48021">
    <property type="match status" value="1"/>
</dbReference>